<dbReference type="Gene3D" id="2.30.30.100">
    <property type="match status" value="1"/>
</dbReference>
<dbReference type="Pfam" id="PF18962">
    <property type="entry name" value="Por_Secre_tail"/>
    <property type="match status" value="1"/>
</dbReference>
<dbReference type="OrthoDB" id="868906at2"/>
<reference evidence="5 6" key="1">
    <citation type="submission" date="2018-12" db="EMBL/GenBank/DDBJ databases">
        <title>Hymenobacter gummosus sp. nov., isolated from a spring.</title>
        <authorList>
            <person name="Nie L."/>
        </authorList>
    </citation>
    <scope>NUCLEOTIDE SEQUENCE [LARGE SCALE GENOMIC DNA]</scope>
    <source>
        <strain evidence="5 6">KCTC 52166</strain>
    </source>
</reference>
<evidence type="ECO:0000256" key="2">
    <source>
        <dbReference type="SAM" id="SignalP"/>
    </source>
</evidence>
<evidence type="ECO:0000259" key="3">
    <source>
        <dbReference type="Pfam" id="PF13205"/>
    </source>
</evidence>
<organism evidence="5 6">
    <name type="scientific">Hymenobacter gummosus</name>
    <dbReference type="NCBI Taxonomy" id="1776032"/>
    <lineage>
        <taxon>Bacteria</taxon>
        <taxon>Pseudomonadati</taxon>
        <taxon>Bacteroidota</taxon>
        <taxon>Cytophagia</taxon>
        <taxon>Cytophagales</taxon>
        <taxon>Hymenobacteraceae</taxon>
        <taxon>Hymenobacter</taxon>
    </lineage>
</organism>
<accession>A0A3S0HAI0</accession>
<dbReference type="EMBL" id="RXOF01000004">
    <property type="protein sequence ID" value="RTQ50919.1"/>
    <property type="molecule type" value="Genomic_DNA"/>
</dbReference>
<keyword evidence="6" id="KW-1185">Reference proteome</keyword>
<feature type="domain" description="Secretion system C-terminal sorting" evidence="4">
    <location>
        <begin position="516"/>
        <end position="590"/>
    </location>
</feature>
<feature type="signal peptide" evidence="2">
    <location>
        <begin position="1"/>
        <end position="29"/>
    </location>
</feature>
<name>A0A3S0HAI0_9BACT</name>
<dbReference type="Gene3D" id="2.130.10.130">
    <property type="entry name" value="Integrin alpha, N-terminal"/>
    <property type="match status" value="2"/>
</dbReference>
<proteinExistence type="predicted"/>
<dbReference type="Pfam" id="PF13205">
    <property type="entry name" value="Big_5"/>
    <property type="match status" value="1"/>
</dbReference>
<dbReference type="InterPro" id="IPR026444">
    <property type="entry name" value="Secre_tail"/>
</dbReference>
<evidence type="ECO:0000313" key="6">
    <source>
        <dbReference type="Proteomes" id="UP000282184"/>
    </source>
</evidence>
<evidence type="ECO:0000313" key="5">
    <source>
        <dbReference type="EMBL" id="RTQ50919.1"/>
    </source>
</evidence>
<sequence>MKQLIPSRPRLLPLAPTILATLLSGTATAQGPTLVSSSPARNAVAVPAAGSVGLTFSQAVSAASAGNVRVFGSMRQGLRTGTLSGGGSSALTFQPQQAFMPGEQVSVTVPATVQGTAGAAATPYVYQFRAASAPATATFSGTTNTAIGNNAGAPSAVQVADLNGDGNLDLVLGDGLGNNLDVRLGNGQGGFGASTNYNFGTIPGQIITADVNNDNKLDLVVSNNGGVTRYVHVALGDGQGAFGTPVALTLPSIIQSMAVVDVNGDGNLDILTFNGPPTFSLDPRTVSVRLGNGTGQFTALPDLPMGTTSKVMATGDIDNDGKMDFVLADFTQSTVQAYFGDGAGGFTVSAAAALSVGANPGSVILADLNNDGNLDVATASTSANSVSVSLGNGRGGFAAASTQALTSGRTPMKLQAADVDGDADLDLLVANNGRTGAAPFPADVVNVLLNGGQAAFTAGSPVPVDLIPVDMAVGDLNNDGTLDLLTINRNNFTYSLRTNARVTAKKAAREELPLAVYPNPAREELTLELPGGSGRATVEILSALGQRVRSFTPTVAGNGRVQLPLQSLQAGMYLVRVSTAAGTATRQFMVE</sequence>
<dbReference type="PANTHER" id="PTHR46580">
    <property type="entry name" value="SENSOR KINASE-RELATED"/>
    <property type="match status" value="1"/>
</dbReference>
<comment type="caution">
    <text evidence="5">The sequence shown here is derived from an EMBL/GenBank/DDBJ whole genome shotgun (WGS) entry which is preliminary data.</text>
</comment>
<dbReference type="InterPro" id="IPR032812">
    <property type="entry name" value="SbsA_Ig"/>
</dbReference>
<dbReference type="InterPro" id="IPR028994">
    <property type="entry name" value="Integrin_alpha_N"/>
</dbReference>
<keyword evidence="1 2" id="KW-0732">Signal</keyword>
<dbReference type="InterPro" id="IPR013517">
    <property type="entry name" value="FG-GAP"/>
</dbReference>
<dbReference type="NCBIfam" id="TIGR04183">
    <property type="entry name" value="Por_Secre_tail"/>
    <property type="match status" value="1"/>
</dbReference>
<evidence type="ECO:0000256" key="1">
    <source>
        <dbReference type="ARBA" id="ARBA00022729"/>
    </source>
</evidence>
<dbReference type="AlphaFoldDB" id="A0A3S0HAI0"/>
<feature type="chain" id="PRO_5018756615" evidence="2">
    <location>
        <begin position="30"/>
        <end position="591"/>
    </location>
</feature>
<gene>
    <name evidence="5" type="ORF">EJV47_09915</name>
</gene>
<evidence type="ECO:0000259" key="4">
    <source>
        <dbReference type="Pfam" id="PF18962"/>
    </source>
</evidence>
<dbReference type="RefSeq" id="WP_126692984.1">
    <property type="nucleotide sequence ID" value="NZ_RXOF01000004.1"/>
</dbReference>
<dbReference type="SUPFAM" id="SSF69318">
    <property type="entry name" value="Integrin alpha N-terminal domain"/>
    <property type="match status" value="1"/>
</dbReference>
<protein>
    <submittedName>
        <fullName evidence="5">T9SS type A sorting domain-containing protein</fullName>
    </submittedName>
</protein>
<feature type="domain" description="SbsA Ig-like" evidence="3">
    <location>
        <begin position="30"/>
        <end position="129"/>
    </location>
</feature>
<dbReference type="Proteomes" id="UP000282184">
    <property type="component" value="Unassembled WGS sequence"/>
</dbReference>
<dbReference type="Pfam" id="PF13517">
    <property type="entry name" value="FG-GAP_3"/>
    <property type="match status" value="3"/>
</dbReference>